<dbReference type="EMBL" id="FOGJ01000028">
    <property type="protein sequence ID" value="SES30009.1"/>
    <property type="molecule type" value="Genomic_DNA"/>
</dbReference>
<sequence>MVIDYIIENYTDGEPIFLEELPCKSKDYLRQEMKKLVDEGRLERLYNGLYYLPYTTILGTKGKISIEKYLDKKYLNAGGRVSGYITGLQLANQYGFTTQNPSCYEICSNEATTKQRKQDLDGNSIIVYKPVDTIDEKNRASLQFLDLMTNIDKYSEIKGKELSKKLVKYVKTAGVDFSIVKKYLQFYPDKVYRNIYQVGFMGELI</sequence>
<name>A0A1H9W8A6_BUTFI</name>
<dbReference type="OrthoDB" id="9802612at2"/>
<evidence type="ECO:0008006" key="3">
    <source>
        <dbReference type="Google" id="ProtNLM"/>
    </source>
</evidence>
<dbReference type="Proteomes" id="UP000182584">
    <property type="component" value="Unassembled WGS sequence"/>
</dbReference>
<proteinExistence type="predicted"/>
<reference evidence="1 2" key="1">
    <citation type="submission" date="2016-10" db="EMBL/GenBank/DDBJ databases">
        <authorList>
            <person name="de Groot N.N."/>
        </authorList>
    </citation>
    <scope>NUCLEOTIDE SEQUENCE [LARGE SCALE GENOMIC DNA]</scope>
    <source>
        <strain evidence="1 2">AR40</strain>
    </source>
</reference>
<dbReference type="AlphaFoldDB" id="A0A1H9W8A6"/>
<evidence type="ECO:0000313" key="2">
    <source>
        <dbReference type="Proteomes" id="UP000182584"/>
    </source>
</evidence>
<evidence type="ECO:0000313" key="1">
    <source>
        <dbReference type="EMBL" id="SES30009.1"/>
    </source>
</evidence>
<accession>A0A1H9W8A6</accession>
<gene>
    <name evidence="1" type="ORF">SAMN04487884_1284</name>
</gene>
<protein>
    <recommendedName>
        <fullName evidence="3">Transcriptional regulator, AbiEi antitoxin, Type IV TA system</fullName>
    </recommendedName>
</protein>
<organism evidence="1 2">
    <name type="scientific">Butyrivibrio fibrisolvens</name>
    <dbReference type="NCBI Taxonomy" id="831"/>
    <lineage>
        <taxon>Bacteria</taxon>
        <taxon>Bacillati</taxon>
        <taxon>Bacillota</taxon>
        <taxon>Clostridia</taxon>
        <taxon>Lachnospirales</taxon>
        <taxon>Lachnospiraceae</taxon>
        <taxon>Butyrivibrio</taxon>
    </lineage>
</organism>